<dbReference type="SUPFAM" id="SSF52096">
    <property type="entry name" value="ClpP/crotonase"/>
    <property type="match status" value="1"/>
</dbReference>
<dbReference type="AlphaFoldDB" id="A0A7W9S4V5"/>
<keyword evidence="2 4" id="KW-0456">Lyase</keyword>
<sequence length="252" mass="26853">MSGESGLEAAFESGVAKLMIARERRRNALDDATMEALRDALIRAKRESIGAIVLCGEGTKAFCAGSDLKEMAEQSYDERLMHTELGQEIGDLIEAHPAVVIAAIEGYCLGGGLEIASACDYRIAGRSAVLGLPEVAINALPSWGGTVRIPRIVGVGRARELVIFGRMLSGAEAEQWGLVARAVDDGAAVNEAMELARQIASGHDRRTVSIAKHLLSFGYGIPARSGRHLEYLADMNQLGSDAVEQGVARYKS</sequence>
<proteinExistence type="inferred from homology"/>
<gene>
    <name evidence="4" type="ORF">HNR59_003469</name>
</gene>
<dbReference type="PANTHER" id="PTHR11941">
    <property type="entry name" value="ENOYL-COA HYDRATASE-RELATED"/>
    <property type="match status" value="1"/>
</dbReference>
<dbReference type="InterPro" id="IPR018376">
    <property type="entry name" value="Enoyl-CoA_hyd/isom_CS"/>
</dbReference>
<dbReference type="GO" id="GO:0004300">
    <property type="term" value="F:enoyl-CoA hydratase activity"/>
    <property type="evidence" value="ECO:0007669"/>
    <property type="project" value="UniProtKB-EC"/>
</dbReference>
<dbReference type="PANTHER" id="PTHR11941:SF54">
    <property type="entry name" value="ENOYL-COA HYDRATASE, MITOCHONDRIAL"/>
    <property type="match status" value="1"/>
</dbReference>
<comment type="similarity">
    <text evidence="1 3">Belongs to the enoyl-CoA hydratase/isomerase family.</text>
</comment>
<evidence type="ECO:0000313" key="4">
    <source>
        <dbReference type="EMBL" id="MBB6014075.1"/>
    </source>
</evidence>
<dbReference type="Proteomes" id="UP000533306">
    <property type="component" value="Unassembled WGS sequence"/>
</dbReference>
<evidence type="ECO:0000313" key="5">
    <source>
        <dbReference type="Proteomes" id="UP000533306"/>
    </source>
</evidence>
<accession>A0A7W9S4V5</accession>
<dbReference type="EC" id="4.2.1.17" evidence="4"/>
<dbReference type="InterPro" id="IPR001753">
    <property type="entry name" value="Enoyl-CoA_hydra/iso"/>
</dbReference>
<evidence type="ECO:0000256" key="2">
    <source>
        <dbReference type="ARBA" id="ARBA00023239"/>
    </source>
</evidence>
<dbReference type="FunFam" id="3.90.226.10:FF:000009">
    <property type="entry name" value="Carnitinyl-CoA dehydratase"/>
    <property type="match status" value="1"/>
</dbReference>
<evidence type="ECO:0000256" key="3">
    <source>
        <dbReference type="RuleBase" id="RU003707"/>
    </source>
</evidence>
<keyword evidence="5" id="KW-1185">Reference proteome</keyword>
<organism evidence="4 5">
    <name type="scientific">Aquamicrobium lusatiense</name>
    <dbReference type="NCBI Taxonomy" id="89772"/>
    <lineage>
        <taxon>Bacteria</taxon>
        <taxon>Pseudomonadati</taxon>
        <taxon>Pseudomonadota</taxon>
        <taxon>Alphaproteobacteria</taxon>
        <taxon>Hyphomicrobiales</taxon>
        <taxon>Phyllobacteriaceae</taxon>
        <taxon>Aquamicrobium</taxon>
    </lineage>
</organism>
<evidence type="ECO:0000256" key="1">
    <source>
        <dbReference type="ARBA" id="ARBA00005254"/>
    </source>
</evidence>
<dbReference type="InterPro" id="IPR029045">
    <property type="entry name" value="ClpP/crotonase-like_dom_sf"/>
</dbReference>
<dbReference type="EMBL" id="JACHEU010000004">
    <property type="protein sequence ID" value="MBB6014075.1"/>
    <property type="molecule type" value="Genomic_DNA"/>
</dbReference>
<protein>
    <submittedName>
        <fullName evidence="4">Enoyl-CoA hydratase</fullName>
        <ecNumber evidence="4">4.2.1.17</ecNumber>
    </submittedName>
</protein>
<dbReference type="RefSeq" id="WP_183832269.1">
    <property type="nucleotide sequence ID" value="NZ_JACHEU010000004.1"/>
</dbReference>
<dbReference type="CDD" id="cd06558">
    <property type="entry name" value="crotonase-like"/>
    <property type="match status" value="1"/>
</dbReference>
<name>A0A7W9S4V5_9HYPH</name>
<comment type="caution">
    <text evidence="4">The sequence shown here is derived from an EMBL/GenBank/DDBJ whole genome shotgun (WGS) entry which is preliminary data.</text>
</comment>
<dbReference type="Gene3D" id="3.90.226.10">
    <property type="entry name" value="2-enoyl-CoA Hydratase, Chain A, domain 1"/>
    <property type="match status" value="1"/>
</dbReference>
<dbReference type="Pfam" id="PF00378">
    <property type="entry name" value="ECH_1"/>
    <property type="match status" value="1"/>
</dbReference>
<dbReference type="PROSITE" id="PS00166">
    <property type="entry name" value="ENOYL_COA_HYDRATASE"/>
    <property type="match status" value="1"/>
</dbReference>
<dbReference type="GO" id="GO:0006635">
    <property type="term" value="P:fatty acid beta-oxidation"/>
    <property type="evidence" value="ECO:0007669"/>
    <property type="project" value="TreeGrafter"/>
</dbReference>
<reference evidence="4 5" key="1">
    <citation type="submission" date="2020-08" db="EMBL/GenBank/DDBJ databases">
        <title>Genomic Encyclopedia of Type Strains, Phase IV (KMG-IV): sequencing the most valuable type-strain genomes for metagenomic binning, comparative biology and taxonomic classification.</title>
        <authorList>
            <person name="Goeker M."/>
        </authorList>
    </citation>
    <scope>NUCLEOTIDE SEQUENCE [LARGE SCALE GENOMIC DNA]</scope>
    <source>
        <strain evidence="4 5">DSM 11099</strain>
    </source>
</reference>